<evidence type="ECO:0000313" key="2">
    <source>
        <dbReference type="Proteomes" id="UP001519460"/>
    </source>
</evidence>
<feature type="non-terminal residue" evidence="1">
    <location>
        <position position="1"/>
    </location>
</feature>
<comment type="caution">
    <text evidence="1">The sequence shown here is derived from an EMBL/GenBank/DDBJ whole genome shotgun (WGS) entry which is preliminary data.</text>
</comment>
<name>A0ABD0L9P9_9CAEN</name>
<feature type="non-terminal residue" evidence="1">
    <location>
        <position position="52"/>
    </location>
</feature>
<evidence type="ECO:0000313" key="1">
    <source>
        <dbReference type="EMBL" id="KAK7496286.1"/>
    </source>
</evidence>
<organism evidence="1 2">
    <name type="scientific">Batillaria attramentaria</name>
    <dbReference type="NCBI Taxonomy" id="370345"/>
    <lineage>
        <taxon>Eukaryota</taxon>
        <taxon>Metazoa</taxon>
        <taxon>Spiralia</taxon>
        <taxon>Lophotrochozoa</taxon>
        <taxon>Mollusca</taxon>
        <taxon>Gastropoda</taxon>
        <taxon>Caenogastropoda</taxon>
        <taxon>Sorbeoconcha</taxon>
        <taxon>Cerithioidea</taxon>
        <taxon>Batillariidae</taxon>
        <taxon>Batillaria</taxon>
    </lineage>
</organism>
<dbReference type="Proteomes" id="UP001519460">
    <property type="component" value="Unassembled WGS sequence"/>
</dbReference>
<accession>A0ABD0L9P9</accession>
<proteinExistence type="predicted"/>
<protein>
    <submittedName>
        <fullName evidence="1">Uncharacterized protein</fullName>
    </submittedName>
</protein>
<dbReference type="EMBL" id="JACVVK020000068">
    <property type="protein sequence ID" value="KAK7496286.1"/>
    <property type="molecule type" value="Genomic_DNA"/>
</dbReference>
<gene>
    <name evidence="1" type="ORF">BaRGS_00012451</name>
</gene>
<reference evidence="1 2" key="1">
    <citation type="journal article" date="2023" name="Sci. Data">
        <title>Genome assembly of the Korean intertidal mud-creeper Batillaria attramentaria.</title>
        <authorList>
            <person name="Patra A.K."/>
            <person name="Ho P.T."/>
            <person name="Jun S."/>
            <person name="Lee S.J."/>
            <person name="Kim Y."/>
            <person name="Won Y.J."/>
        </authorList>
    </citation>
    <scope>NUCLEOTIDE SEQUENCE [LARGE SCALE GENOMIC DNA]</scope>
    <source>
        <strain evidence="1">Wonlab-2016</strain>
    </source>
</reference>
<dbReference type="AlphaFoldDB" id="A0ABD0L9P9"/>
<sequence>ATLCGLILAEIDRNKHYKMDQCGGFPPARMHHLIAFISQEISPADTKSMQLI</sequence>
<keyword evidence="2" id="KW-1185">Reference proteome</keyword>